<dbReference type="AlphaFoldDB" id="A0A9P5MQQ2"/>
<organism evidence="2 3">
    <name type="scientific">Russula ochroleuca</name>
    <dbReference type="NCBI Taxonomy" id="152965"/>
    <lineage>
        <taxon>Eukaryota</taxon>
        <taxon>Fungi</taxon>
        <taxon>Dikarya</taxon>
        <taxon>Basidiomycota</taxon>
        <taxon>Agaricomycotina</taxon>
        <taxon>Agaricomycetes</taxon>
        <taxon>Russulales</taxon>
        <taxon>Russulaceae</taxon>
        <taxon>Russula</taxon>
    </lineage>
</organism>
<feature type="region of interest" description="Disordered" evidence="1">
    <location>
        <begin position="1"/>
        <end position="22"/>
    </location>
</feature>
<reference evidence="2" key="1">
    <citation type="submission" date="2019-10" db="EMBL/GenBank/DDBJ databases">
        <authorList>
            <consortium name="DOE Joint Genome Institute"/>
            <person name="Kuo A."/>
            <person name="Miyauchi S."/>
            <person name="Kiss E."/>
            <person name="Drula E."/>
            <person name="Kohler A."/>
            <person name="Sanchez-Garcia M."/>
            <person name="Andreopoulos B."/>
            <person name="Barry K.W."/>
            <person name="Bonito G."/>
            <person name="Buee M."/>
            <person name="Carver A."/>
            <person name="Chen C."/>
            <person name="Cichocki N."/>
            <person name="Clum A."/>
            <person name="Culley D."/>
            <person name="Crous P.W."/>
            <person name="Fauchery L."/>
            <person name="Girlanda M."/>
            <person name="Hayes R."/>
            <person name="Keri Z."/>
            <person name="LaButti K."/>
            <person name="Lipzen A."/>
            <person name="Lombard V."/>
            <person name="Magnuson J."/>
            <person name="Maillard F."/>
            <person name="Morin E."/>
            <person name="Murat C."/>
            <person name="Nolan M."/>
            <person name="Ohm R."/>
            <person name="Pangilinan J."/>
            <person name="Pereira M."/>
            <person name="Perotto S."/>
            <person name="Peter M."/>
            <person name="Riley R."/>
            <person name="Sitrit Y."/>
            <person name="Stielow B."/>
            <person name="Szollosi G."/>
            <person name="Zifcakova L."/>
            <person name="Stursova M."/>
            <person name="Spatafora J.W."/>
            <person name="Tedersoo L."/>
            <person name="Vaario L.-M."/>
            <person name="Yamada A."/>
            <person name="Yan M."/>
            <person name="Wang P."/>
            <person name="Xu J."/>
            <person name="Bruns T."/>
            <person name="Baldrian P."/>
            <person name="Vilgalys R."/>
            <person name="Henrissat B."/>
            <person name="Grigoriev I.V."/>
            <person name="Hibbett D."/>
            <person name="Nagy L.G."/>
            <person name="Martin F.M."/>
        </authorList>
    </citation>
    <scope>NUCLEOTIDE SEQUENCE</scope>
    <source>
        <strain evidence="2">Prilba</strain>
    </source>
</reference>
<keyword evidence="3" id="KW-1185">Reference proteome</keyword>
<dbReference type="InterPro" id="IPR006461">
    <property type="entry name" value="PLAC_motif_containing"/>
</dbReference>
<evidence type="ECO:0000256" key="1">
    <source>
        <dbReference type="SAM" id="MobiDB-lite"/>
    </source>
</evidence>
<accession>A0A9P5MQQ2</accession>
<proteinExistence type="predicted"/>
<protein>
    <submittedName>
        <fullName evidence="2">PLAC8-domain-containing protein</fullName>
    </submittedName>
</protein>
<dbReference type="NCBIfam" id="TIGR01571">
    <property type="entry name" value="A_thal_Cys_rich"/>
    <property type="match status" value="1"/>
</dbReference>
<comment type="caution">
    <text evidence="2">The sequence shown here is derived from an EMBL/GenBank/DDBJ whole genome shotgun (WGS) entry which is preliminary data.</text>
</comment>
<reference evidence="2" key="2">
    <citation type="journal article" date="2020" name="Nat. Commun.">
        <title>Large-scale genome sequencing of mycorrhizal fungi provides insights into the early evolution of symbiotic traits.</title>
        <authorList>
            <person name="Miyauchi S."/>
            <person name="Kiss E."/>
            <person name="Kuo A."/>
            <person name="Drula E."/>
            <person name="Kohler A."/>
            <person name="Sanchez-Garcia M."/>
            <person name="Morin E."/>
            <person name="Andreopoulos B."/>
            <person name="Barry K.W."/>
            <person name="Bonito G."/>
            <person name="Buee M."/>
            <person name="Carver A."/>
            <person name="Chen C."/>
            <person name="Cichocki N."/>
            <person name="Clum A."/>
            <person name="Culley D."/>
            <person name="Crous P.W."/>
            <person name="Fauchery L."/>
            <person name="Girlanda M."/>
            <person name="Hayes R.D."/>
            <person name="Keri Z."/>
            <person name="LaButti K."/>
            <person name="Lipzen A."/>
            <person name="Lombard V."/>
            <person name="Magnuson J."/>
            <person name="Maillard F."/>
            <person name="Murat C."/>
            <person name="Nolan M."/>
            <person name="Ohm R.A."/>
            <person name="Pangilinan J."/>
            <person name="Pereira M.F."/>
            <person name="Perotto S."/>
            <person name="Peter M."/>
            <person name="Pfister S."/>
            <person name="Riley R."/>
            <person name="Sitrit Y."/>
            <person name="Stielow J.B."/>
            <person name="Szollosi G."/>
            <person name="Zifcakova L."/>
            <person name="Stursova M."/>
            <person name="Spatafora J.W."/>
            <person name="Tedersoo L."/>
            <person name="Vaario L.M."/>
            <person name="Yamada A."/>
            <person name="Yan M."/>
            <person name="Wang P."/>
            <person name="Xu J."/>
            <person name="Bruns T."/>
            <person name="Baldrian P."/>
            <person name="Vilgalys R."/>
            <person name="Dunand C."/>
            <person name="Henrissat B."/>
            <person name="Grigoriev I.V."/>
            <person name="Hibbett D."/>
            <person name="Nagy L.G."/>
            <person name="Martin F.M."/>
        </authorList>
    </citation>
    <scope>NUCLEOTIDE SEQUENCE</scope>
    <source>
        <strain evidence="2">Prilba</strain>
    </source>
</reference>
<feature type="compositionally biased region" description="Polar residues" evidence="1">
    <location>
        <begin position="1"/>
        <end position="16"/>
    </location>
</feature>
<sequence>MEDTKQPVSSQPQDTAPMSVGGNRNAKNCPIGSDGVRDWSFGLFDCFGRCGLCCWATWCPCVVYGKNRQRLRSLRKQGTPLPGGGVRYDRHCCIFGALEITGYNLGMQIHTREQVRERYSIRGNSTEDCAMSLCCRPCALTQERREIELEENSF</sequence>
<dbReference type="Proteomes" id="UP000759537">
    <property type="component" value="Unassembled WGS sequence"/>
</dbReference>
<dbReference type="PANTHER" id="PTHR15907">
    <property type="entry name" value="DUF614 FAMILY PROTEIN-RELATED"/>
    <property type="match status" value="1"/>
</dbReference>
<evidence type="ECO:0000313" key="3">
    <source>
        <dbReference type="Proteomes" id="UP000759537"/>
    </source>
</evidence>
<evidence type="ECO:0000313" key="2">
    <source>
        <dbReference type="EMBL" id="KAF8467958.1"/>
    </source>
</evidence>
<dbReference type="EMBL" id="WHVB01000034">
    <property type="protein sequence ID" value="KAF8467958.1"/>
    <property type="molecule type" value="Genomic_DNA"/>
</dbReference>
<dbReference type="OrthoDB" id="1045822at2759"/>
<gene>
    <name evidence="2" type="ORF">DFH94DRAFT_289409</name>
</gene>
<name>A0A9P5MQQ2_9AGAM</name>
<dbReference type="Pfam" id="PF04749">
    <property type="entry name" value="PLAC8"/>
    <property type="match status" value="1"/>
</dbReference>